<keyword evidence="6" id="KW-0539">Nucleus</keyword>
<evidence type="ECO:0000256" key="2">
    <source>
        <dbReference type="ARBA" id="ARBA00010937"/>
    </source>
</evidence>
<comment type="caution">
    <text evidence="7">The sequence shown here is derived from an EMBL/GenBank/DDBJ whole genome shotgun (WGS) entry which is preliminary data.</text>
</comment>
<protein>
    <recommendedName>
        <fullName evidence="3">Transcription initiation factor TFIID subunit 2</fullName>
    </recommendedName>
</protein>
<feature type="non-terminal residue" evidence="7">
    <location>
        <position position="1"/>
    </location>
</feature>
<comment type="similarity">
    <text evidence="2">Belongs to the TAF2 family.</text>
</comment>
<reference evidence="7 8" key="1">
    <citation type="submission" date="2021-07" db="EMBL/GenBank/DDBJ databases">
        <authorList>
            <person name="Palmer J.M."/>
        </authorList>
    </citation>
    <scope>NUCLEOTIDE SEQUENCE [LARGE SCALE GENOMIC DNA]</scope>
    <source>
        <strain evidence="7 8">AT_MEX2019</strain>
        <tissue evidence="7">Muscle</tissue>
    </source>
</reference>
<evidence type="ECO:0000313" key="8">
    <source>
        <dbReference type="Proteomes" id="UP001345963"/>
    </source>
</evidence>
<evidence type="ECO:0000256" key="4">
    <source>
        <dbReference type="ARBA" id="ARBA00023015"/>
    </source>
</evidence>
<dbReference type="Gene3D" id="1.10.390.10">
    <property type="entry name" value="Neutral Protease Domain 2"/>
    <property type="match status" value="1"/>
</dbReference>
<dbReference type="Gene3D" id="2.60.40.1730">
    <property type="entry name" value="tricorn interacting facor f3 domain"/>
    <property type="match status" value="1"/>
</dbReference>
<proteinExistence type="inferred from homology"/>
<accession>A0ABU7BJ26</accession>
<dbReference type="InterPro" id="IPR027268">
    <property type="entry name" value="Peptidase_M4/M1_CTD_sf"/>
</dbReference>
<dbReference type="EMBL" id="JAHUTI010052580">
    <property type="protein sequence ID" value="MED6249580.1"/>
    <property type="molecule type" value="Genomic_DNA"/>
</dbReference>
<name>A0ABU7BJ26_9TELE</name>
<dbReference type="Proteomes" id="UP001345963">
    <property type="component" value="Unassembled WGS sequence"/>
</dbReference>
<dbReference type="SUPFAM" id="SSF63737">
    <property type="entry name" value="Leukotriene A4 hydrolase N-terminal domain"/>
    <property type="match status" value="1"/>
</dbReference>
<evidence type="ECO:0000256" key="5">
    <source>
        <dbReference type="ARBA" id="ARBA00023163"/>
    </source>
</evidence>
<gene>
    <name evidence="7" type="primary">TAF2_1</name>
    <name evidence="7" type="ORF">ATANTOWER_016461</name>
</gene>
<organism evidence="7 8">
    <name type="scientific">Ataeniobius toweri</name>
    <dbReference type="NCBI Taxonomy" id="208326"/>
    <lineage>
        <taxon>Eukaryota</taxon>
        <taxon>Metazoa</taxon>
        <taxon>Chordata</taxon>
        <taxon>Craniata</taxon>
        <taxon>Vertebrata</taxon>
        <taxon>Euteleostomi</taxon>
        <taxon>Actinopterygii</taxon>
        <taxon>Neopterygii</taxon>
        <taxon>Teleostei</taxon>
        <taxon>Neoteleostei</taxon>
        <taxon>Acanthomorphata</taxon>
        <taxon>Ovalentaria</taxon>
        <taxon>Atherinomorphae</taxon>
        <taxon>Cyprinodontiformes</taxon>
        <taxon>Goodeidae</taxon>
        <taxon>Ataeniobius</taxon>
    </lineage>
</organism>
<evidence type="ECO:0000256" key="6">
    <source>
        <dbReference type="ARBA" id="ARBA00023242"/>
    </source>
</evidence>
<comment type="subcellular location">
    <subcellularLocation>
        <location evidence="1">Nucleus</location>
    </subcellularLocation>
</comment>
<keyword evidence="5" id="KW-0804">Transcription</keyword>
<keyword evidence="8" id="KW-1185">Reference proteome</keyword>
<dbReference type="PANTHER" id="PTHR15137">
    <property type="entry name" value="TRANSCRIPTION INITIATION FACTOR TFIID"/>
    <property type="match status" value="1"/>
</dbReference>
<dbReference type="CDD" id="cd09839">
    <property type="entry name" value="M1_like_TAF2"/>
    <property type="match status" value="1"/>
</dbReference>
<sequence length="445" mass="50625">VVCINNINFQRKSVIGYVELTIFPTVVNLNRIKLNSKQCRIYRVRVNELEAPFIYNDPTLEVCHNESKQRNLNYFSSAYTAAVSAVDPDAGNGELVIKVPSELWKQGDDLKVLKVYIEFSLDQPKGGLHFVVPDVEGSMAERGAHVFSFGYQNSTRFWFPCVDSYSELCTWKLEFTVDASMVAVSCGDLVETIYTHDMRKKTFHYVLPIPTAAPNISLAVGPFEILVDPYMHEVTHFCLPQLLPLLKHSMSYLHEIFEFYEEILTCRYPYSCFKTVFVDEAYVQVSSYASMSIFSTNLLHSPMIIDQTPQTRRCLAQALAQQFFGCFISRMSWHGSCLYFTSFYTTSTTMTWHQTTAPVWSSKSEESKSVPAWYLMNDDLLLLLGRVVTVPEKLSNSQGLVCVQVALTHLVLWRKDLLHQGVQLSSEAGVLLDVSQMAELLRHVT</sequence>
<dbReference type="InterPro" id="IPR037813">
    <property type="entry name" value="TAF2"/>
</dbReference>
<evidence type="ECO:0000256" key="1">
    <source>
        <dbReference type="ARBA" id="ARBA00004123"/>
    </source>
</evidence>
<evidence type="ECO:0000256" key="3">
    <source>
        <dbReference type="ARBA" id="ARBA00017363"/>
    </source>
</evidence>
<dbReference type="SUPFAM" id="SSF55486">
    <property type="entry name" value="Metalloproteases ('zincins'), catalytic domain"/>
    <property type="match status" value="1"/>
</dbReference>
<evidence type="ECO:0000313" key="7">
    <source>
        <dbReference type="EMBL" id="MED6249580.1"/>
    </source>
</evidence>
<dbReference type="InterPro" id="IPR042097">
    <property type="entry name" value="Aminopeptidase_N-like_N_sf"/>
</dbReference>
<dbReference type="PANTHER" id="PTHR15137:SF9">
    <property type="entry name" value="TRANSCRIPTION INITIATION FACTOR TFIID SUBUNIT 2"/>
    <property type="match status" value="1"/>
</dbReference>
<keyword evidence="4" id="KW-0805">Transcription regulation</keyword>